<dbReference type="SMART" id="SM00343">
    <property type="entry name" value="ZnF_C2HC"/>
    <property type="match status" value="1"/>
</dbReference>
<proteinExistence type="predicted"/>
<dbReference type="PANTHER" id="PTHR31286:SF99">
    <property type="entry name" value="DUF4283 DOMAIN-CONTAINING PROTEIN"/>
    <property type="match status" value="1"/>
</dbReference>
<dbReference type="EMBL" id="OZ034816">
    <property type="protein sequence ID" value="CAL1376491.1"/>
    <property type="molecule type" value="Genomic_DNA"/>
</dbReference>
<feature type="compositionally biased region" description="Polar residues" evidence="2">
    <location>
        <begin position="107"/>
        <end position="116"/>
    </location>
</feature>
<keyword evidence="1" id="KW-0479">Metal-binding</keyword>
<feature type="compositionally biased region" description="Low complexity" evidence="2">
    <location>
        <begin position="192"/>
        <end position="202"/>
    </location>
</feature>
<feature type="compositionally biased region" description="Low complexity" evidence="2">
    <location>
        <begin position="234"/>
        <end position="261"/>
    </location>
</feature>
<dbReference type="InterPro" id="IPR001878">
    <property type="entry name" value="Znf_CCHC"/>
</dbReference>
<dbReference type="GO" id="GO:0008270">
    <property type="term" value="F:zinc ion binding"/>
    <property type="evidence" value="ECO:0007669"/>
    <property type="project" value="UniProtKB-KW"/>
</dbReference>
<keyword evidence="1" id="KW-0863">Zinc-finger</keyword>
<feature type="compositionally biased region" description="Basic and acidic residues" evidence="2">
    <location>
        <begin position="138"/>
        <end position="148"/>
    </location>
</feature>
<feature type="domain" description="CCHC-type" evidence="3">
    <location>
        <begin position="80"/>
        <end position="95"/>
    </location>
</feature>
<feature type="region of interest" description="Disordered" evidence="2">
    <location>
        <begin position="107"/>
        <end position="350"/>
    </location>
</feature>
<accession>A0AAV2DS87</accession>
<dbReference type="GO" id="GO:0003676">
    <property type="term" value="F:nucleic acid binding"/>
    <property type="evidence" value="ECO:0007669"/>
    <property type="project" value="InterPro"/>
</dbReference>
<dbReference type="PROSITE" id="PS50158">
    <property type="entry name" value="ZF_CCHC"/>
    <property type="match status" value="1"/>
</dbReference>
<keyword evidence="5" id="KW-1185">Reference proteome</keyword>
<keyword evidence="1" id="KW-0862">Zinc</keyword>
<gene>
    <name evidence="4" type="ORF">LTRI10_LOCUS18218</name>
</gene>
<evidence type="ECO:0000256" key="2">
    <source>
        <dbReference type="SAM" id="MobiDB-lite"/>
    </source>
</evidence>
<name>A0AAV2DS87_9ROSI</name>
<evidence type="ECO:0000259" key="3">
    <source>
        <dbReference type="PROSITE" id="PS50158"/>
    </source>
</evidence>
<feature type="compositionally biased region" description="Polar residues" evidence="2">
    <location>
        <begin position="173"/>
        <end position="183"/>
    </location>
</feature>
<feature type="compositionally biased region" description="Basic residues" evidence="2">
    <location>
        <begin position="327"/>
        <end position="343"/>
    </location>
</feature>
<evidence type="ECO:0000256" key="1">
    <source>
        <dbReference type="PROSITE-ProRule" id="PRU00047"/>
    </source>
</evidence>
<organism evidence="4 5">
    <name type="scientific">Linum trigynum</name>
    <dbReference type="NCBI Taxonomy" id="586398"/>
    <lineage>
        <taxon>Eukaryota</taxon>
        <taxon>Viridiplantae</taxon>
        <taxon>Streptophyta</taxon>
        <taxon>Embryophyta</taxon>
        <taxon>Tracheophyta</taxon>
        <taxon>Spermatophyta</taxon>
        <taxon>Magnoliopsida</taxon>
        <taxon>eudicotyledons</taxon>
        <taxon>Gunneridae</taxon>
        <taxon>Pentapetalae</taxon>
        <taxon>rosids</taxon>
        <taxon>fabids</taxon>
        <taxon>Malpighiales</taxon>
        <taxon>Linaceae</taxon>
        <taxon>Linum</taxon>
    </lineage>
</organism>
<dbReference type="AlphaFoldDB" id="A0AAV2DS87"/>
<evidence type="ECO:0000313" key="5">
    <source>
        <dbReference type="Proteomes" id="UP001497516"/>
    </source>
</evidence>
<evidence type="ECO:0000313" key="4">
    <source>
        <dbReference type="EMBL" id="CAL1376491.1"/>
    </source>
</evidence>
<dbReference type="PANTHER" id="PTHR31286">
    <property type="entry name" value="GLYCINE-RICH CELL WALL STRUCTURAL PROTEIN 1.8-LIKE"/>
    <property type="match status" value="1"/>
</dbReference>
<sequence length="414" mass="44053">MIVWVQLPALKIHFYHKEVLNTLGNLIGRTIKLDYHTLTHDRAKFARLAVEVDLSKHLIPRIWLDDEWQKVEYENLPEVCFDCGKIGHSSSSCPQNSLIVPLGQVPPVNTSPTLPSSADDPNPGFGPWMLVTKRSRRNPREAPRKGKVESSPANQIPTIASKDGKSGPAIKEGSTSSPFSPSANDHLPQKNPPQDKNGNNGKKNIDEARKGKNKVGNADSKGKGVLGAGPIPASKGVSGPKPVSSGGASSSAHNSGLSRGSQKAELDVQNKAPGPESHRRPSSPLSQPPTVRTVTGQNGTVMQIVENIKPDGGSGAANCSSPSVASRTKRSKTKKAQSKKSPNKLHQLNPLQVWSPVKKPKSKARLASLTLQEIDAWTEAAKRPAGGNGESELTVAEAIPQAMARPIDGASPTT</sequence>
<reference evidence="4 5" key="1">
    <citation type="submission" date="2024-04" db="EMBL/GenBank/DDBJ databases">
        <authorList>
            <person name="Fracassetti M."/>
        </authorList>
    </citation>
    <scope>NUCLEOTIDE SEQUENCE [LARGE SCALE GENOMIC DNA]</scope>
</reference>
<protein>
    <recommendedName>
        <fullName evidence="3">CCHC-type domain-containing protein</fullName>
    </recommendedName>
</protein>
<dbReference type="InterPro" id="IPR040256">
    <property type="entry name" value="At4g02000-like"/>
</dbReference>
<feature type="compositionally biased region" description="Polar residues" evidence="2">
    <location>
        <begin position="283"/>
        <end position="301"/>
    </location>
</feature>
<dbReference type="Proteomes" id="UP001497516">
    <property type="component" value="Chromosome 3"/>
</dbReference>